<dbReference type="OrthoDB" id="2628515at2"/>
<keyword evidence="2" id="KW-1185">Reference proteome</keyword>
<dbReference type="AlphaFoldDB" id="A0A1H3APZ0"/>
<dbReference type="EMBL" id="FNNG01000009">
    <property type="protein sequence ID" value="SDX30909.1"/>
    <property type="molecule type" value="Genomic_DNA"/>
</dbReference>
<organism evidence="1 2">
    <name type="scientific">Tepidimicrobium xylanilyticum</name>
    <dbReference type="NCBI Taxonomy" id="1123352"/>
    <lineage>
        <taxon>Bacteria</taxon>
        <taxon>Bacillati</taxon>
        <taxon>Bacillota</taxon>
        <taxon>Tissierellia</taxon>
        <taxon>Tissierellales</taxon>
        <taxon>Tepidimicrobiaceae</taxon>
        <taxon>Tepidimicrobium</taxon>
    </lineage>
</organism>
<evidence type="ECO:0008006" key="3">
    <source>
        <dbReference type="Google" id="ProtNLM"/>
    </source>
</evidence>
<protein>
    <recommendedName>
        <fullName evidence="3">DUF2281 domain-containing protein</fullName>
    </recommendedName>
</protein>
<accession>A0A1H3APZ0</accession>
<gene>
    <name evidence="1" type="ORF">SAMN05660923_02081</name>
</gene>
<dbReference type="RefSeq" id="WP_093753435.1">
    <property type="nucleotide sequence ID" value="NZ_BSYN01000008.1"/>
</dbReference>
<dbReference type="Proteomes" id="UP000198828">
    <property type="component" value="Unassembled WGS sequence"/>
</dbReference>
<name>A0A1H3APZ0_9FIRM</name>
<sequence length="65" mass="7788">MDTAKQILLKLIDEIPENQIHEIIDFIGYLKIKNERDMFKELEEASKSSMDFWDNDIDDEVWNNV</sequence>
<evidence type="ECO:0000313" key="2">
    <source>
        <dbReference type="Proteomes" id="UP000198828"/>
    </source>
</evidence>
<evidence type="ECO:0000313" key="1">
    <source>
        <dbReference type="EMBL" id="SDX30909.1"/>
    </source>
</evidence>
<proteinExistence type="predicted"/>
<reference evidence="1 2" key="1">
    <citation type="submission" date="2016-10" db="EMBL/GenBank/DDBJ databases">
        <authorList>
            <person name="de Groot N.N."/>
        </authorList>
    </citation>
    <scope>NUCLEOTIDE SEQUENCE [LARGE SCALE GENOMIC DNA]</scope>
    <source>
        <strain evidence="1 2">DSM 23310</strain>
    </source>
</reference>